<evidence type="ECO:0000256" key="3">
    <source>
        <dbReference type="ARBA" id="ARBA00023054"/>
    </source>
</evidence>
<evidence type="ECO:0000313" key="9">
    <source>
        <dbReference type="EMBL" id="ANB74363.1"/>
    </source>
</evidence>
<keyword evidence="5" id="KW-0964">Secreted</keyword>
<dbReference type="GO" id="GO:0009421">
    <property type="term" value="C:bacterial-type flagellum filament cap"/>
    <property type="evidence" value="ECO:0007669"/>
    <property type="project" value="InterPro"/>
</dbReference>
<comment type="subcellular location">
    <subcellularLocation>
        <location evidence="5">Secreted</location>
    </subcellularLocation>
    <subcellularLocation>
        <location evidence="5">Bacterial flagellum</location>
    </subcellularLocation>
</comment>
<dbReference type="Pfam" id="PF02465">
    <property type="entry name" value="FliD_N"/>
    <property type="match status" value="1"/>
</dbReference>
<evidence type="ECO:0000259" key="7">
    <source>
        <dbReference type="Pfam" id="PF02465"/>
    </source>
</evidence>
<name>A0A161IBU5_9BURK</name>
<keyword evidence="10" id="KW-1185">Reference proteome</keyword>
<evidence type="ECO:0000256" key="6">
    <source>
        <dbReference type="SAM" id="MobiDB-lite"/>
    </source>
</evidence>
<gene>
    <name evidence="9" type="ORF">AYM40_19790</name>
</gene>
<feature type="region of interest" description="Disordered" evidence="6">
    <location>
        <begin position="1"/>
        <end position="35"/>
    </location>
</feature>
<dbReference type="GO" id="GO:0009424">
    <property type="term" value="C:bacterial-type flagellum hook"/>
    <property type="evidence" value="ECO:0007669"/>
    <property type="project" value="UniProtKB-UniRule"/>
</dbReference>
<comment type="subunit">
    <text evidence="2 5">Homopentamer.</text>
</comment>
<dbReference type="GO" id="GO:0071973">
    <property type="term" value="P:bacterial-type flagellum-dependent cell motility"/>
    <property type="evidence" value="ECO:0007669"/>
    <property type="project" value="TreeGrafter"/>
</dbReference>
<dbReference type="RefSeq" id="WP_063497665.1">
    <property type="nucleotide sequence ID" value="NZ_CP014578.1"/>
</dbReference>
<dbReference type="Proteomes" id="UP000076852">
    <property type="component" value="Chromosome 1"/>
</dbReference>
<dbReference type="InterPro" id="IPR010809">
    <property type="entry name" value="FliD_C"/>
</dbReference>
<dbReference type="Pfam" id="PF07195">
    <property type="entry name" value="FliD_C"/>
    <property type="match status" value="2"/>
</dbReference>
<feature type="domain" description="Flagellar hook-associated protein 2 C-terminal" evidence="8">
    <location>
        <begin position="280"/>
        <end position="436"/>
    </location>
</feature>
<evidence type="ECO:0000256" key="2">
    <source>
        <dbReference type="ARBA" id="ARBA00011255"/>
    </source>
</evidence>
<evidence type="ECO:0000259" key="8">
    <source>
        <dbReference type="Pfam" id="PF07195"/>
    </source>
</evidence>
<dbReference type="OrthoDB" id="9810816at2"/>
<comment type="function">
    <text evidence="5">Required for morphogenesis and for the elongation of the flagellar filament by facilitating polymerization of the flagellin monomers at the tip of growing filament. Forms a capping structure, which prevents flagellin subunits (transported through the central channel of the flagellum) from leaking out without polymerization at the distal end.</text>
</comment>
<feature type="domain" description="Flagellar hook-associated protein 2 C-terminal" evidence="8">
    <location>
        <begin position="617"/>
        <end position="787"/>
    </location>
</feature>
<dbReference type="GO" id="GO:0005576">
    <property type="term" value="C:extracellular region"/>
    <property type="evidence" value="ECO:0007669"/>
    <property type="project" value="UniProtKB-SubCell"/>
</dbReference>
<evidence type="ECO:0000313" key="10">
    <source>
        <dbReference type="Proteomes" id="UP000076852"/>
    </source>
</evidence>
<dbReference type="PANTHER" id="PTHR30288:SF0">
    <property type="entry name" value="FLAGELLAR HOOK-ASSOCIATED PROTEIN 2"/>
    <property type="match status" value="1"/>
</dbReference>
<dbReference type="Pfam" id="PF07196">
    <property type="entry name" value="Flagellin_IN"/>
    <property type="match status" value="1"/>
</dbReference>
<evidence type="ECO:0000256" key="1">
    <source>
        <dbReference type="ARBA" id="ARBA00009764"/>
    </source>
</evidence>
<dbReference type="GO" id="GO:0007155">
    <property type="term" value="P:cell adhesion"/>
    <property type="evidence" value="ECO:0007669"/>
    <property type="project" value="InterPro"/>
</dbReference>
<feature type="domain" description="Flagellar hook-associated protein 2 N-terminal" evidence="7">
    <location>
        <begin position="51"/>
        <end position="145"/>
    </location>
</feature>
<organism evidence="9 10">
    <name type="scientific">Paraburkholderia phytofirmans OLGA172</name>
    <dbReference type="NCBI Taxonomy" id="1417228"/>
    <lineage>
        <taxon>Bacteria</taxon>
        <taxon>Pseudomonadati</taxon>
        <taxon>Pseudomonadota</taxon>
        <taxon>Betaproteobacteria</taxon>
        <taxon>Burkholderiales</taxon>
        <taxon>Burkholderiaceae</taxon>
        <taxon>Paraburkholderia</taxon>
    </lineage>
</organism>
<proteinExistence type="inferred from homology"/>
<keyword evidence="3" id="KW-0175">Coiled coil</keyword>
<dbReference type="InterPro" id="IPR003481">
    <property type="entry name" value="FliD_N"/>
</dbReference>
<keyword evidence="4 5" id="KW-0975">Bacterial flagellum</keyword>
<dbReference type="PANTHER" id="PTHR30288">
    <property type="entry name" value="FLAGELLAR CAP/ASSEMBLY PROTEIN FLID"/>
    <property type="match status" value="1"/>
</dbReference>
<reference evidence="9 10" key="1">
    <citation type="journal article" date="2016" name="Gene">
        <title>PacBio SMRT assembly of a complex multi-replicon genome reveals chlorocatechol degradative operon in a region of genome plasticity.</title>
        <authorList>
            <person name="Ricker N."/>
            <person name="Shen S.Y."/>
            <person name="Goordial J."/>
            <person name="Jin S."/>
            <person name="Fulthorpe R.R."/>
        </authorList>
    </citation>
    <scope>NUCLEOTIDE SEQUENCE [LARGE SCALE GENOMIC DNA]</scope>
    <source>
        <strain evidence="9 10">OLGA172</strain>
    </source>
</reference>
<comment type="similarity">
    <text evidence="1 5">Belongs to the FliD family.</text>
</comment>
<sequence>MATTISPTSSTATSGTTSVKTSTGSSSSSSSSTPSASSIISSVGLGLGTTLPISQVLTGLMQIESIPLTQLQNQVGGVQTEISAYGQLSSALSTFQQSLTQLTLPTAFQTLSATSSNTSALSASAVVGAQTGTYTINTTQLAQAQSLATAGQASLNTQLSSGSGSSTVTFTFGTQSGSTSNPTFTPNLSQSSGSITVNSSNDTLAGLRDAINSANLGVTASIVNDGSSTPYRLVLTSNTTGANESMQISVQGDAGISSLLTYPPSTGGTSSGAMIQTAPAQNANLTVNGLTLTSSTNAVATALPGISLNLLQTGQSTLTVANNSSAIQTNIDGFVSAYNTLQSTINNLTAYNPGGTNGPLIGDATTTQIRNQLQQVVASALSGTGSGYSSLSAVGISLNNDGSLSVNDSTLSQALQSNPNQFAALFGTAGSATNSNVTYLIGGTNTQPGSYAVNITQAAAQGTFTGSAALPDAATGSVALSSPTTIASGATLTLTIGGTPTTVNLTAATYATPAAVAAMLQSAIGSAATVTQNNGVLSVAPASGTNQTISIATNGSGTDASAQLFGGNVSNTTTIASGGLPLGVTVDGVMANVTLAAGSYTPSQLATALQTAINTNTTLQQAGVSVDVTQNSHGQLNVTSTSYGSQSSVSIVGTGATQLFGSSPTSATGRDVQGTIDGYAATGNGQALTVGNSGPVAGLQILVTGTSTGALGSVNYSQGYASLLNGIVASATNSTSGSITNATNTLNTQITSLQTQQTNLQQYITQVQQQYQAQFSAMNALVVQMQSTASFLQLTFNPPTSSGG</sequence>
<dbReference type="EMBL" id="CP014578">
    <property type="protein sequence ID" value="ANB74363.1"/>
    <property type="molecule type" value="Genomic_DNA"/>
</dbReference>
<evidence type="ECO:0000256" key="5">
    <source>
        <dbReference type="RuleBase" id="RU362066"/>
    </source>
</evidence>
<dbReference type="InterPro" id="IPR040026">
    <property type="entry name" value="FliD"/>
</dbReference>
<dbReference type="STRING" id="1804984.AYM40_19790"/>
<dbReference type="KEGG" id="buz:AYM40_19790"/>
<dbReference type="InterPro" id="IPR010810">
    <property type="entry name" value="Flagellin_hook_IN_motif"/>
</dbReference>
<evidence type="ECO:0000256" key="4">
    <source>
        <dbReference type="ARBA" id="ARBA00023143"/>
    </source>
</evidence>
<accession>A0A161IBU5</accession>
<protein>
    <recommendedName>
        <fullName evidence="5">Flagellar hook-associated protein 2</fullName>
        <shortName evidence="5">HAP2</shortName>
    </recommendedName>
    <alternativeName>
        <fullName evidence="5">Flagellar cap protein</fullName>
    </alternativeName>
</protein>
<dbReference type="AlphaFoldDB" id="A0A161IBU5"/>